<dbReference type="Proteomes" id="UP001284601">
    <property type="component" value="Unassembled WGS sequence"/>
</dbReference>
<evidence type="ECO:0000259" key="1">
    <source>
        <dbReference type="Pfam" id="PF02601"/>
    </source>
</evidence>
<proteinExistence type="predicted"/>
<feature type="domain" description="Exonuclease VII large subunit C-terminal" evidence="1">
    <location>
        <begin position="4"/>
        <end position="126"/>
    </location>
</feature>
<accession>A0ABU4HVV6</accession>
<dbReference type="PANTHER" id="PTHR30008">
    <property type="entry name" value="EXODEOXYRIBONUCLEASE 7 LARGE SUBUNIT"/>
    <property type="match status" value="1"/>
</dbReference>
<protein>
    <submittedName>
        <fullName evidence="2">Exodeoxyribonuclease VII large subunit</fullName>
    </submittedName>
</protein>
<name>A0ABU4HVV6_9ACTN</name>
<feature type="non-terminal residue" evidence="2">
    <location>
        <position position="1"/>
    </location>
</feature>
<dbReference type="Pfam" id="PF02601">
    <property type="entry name" value="Exonuc_VII_L"/>
    <property type="match status" value="1"/>
</dbReference>
<reference evidence="2 3" key="2">
    <citation type="submission" date="2023-10" db="EMBL/GenBank/DDBJ databases">
        <authorList>
            <person name="Han X.F."/>
        </authorList>
    </citation>
    <scope>NUCLEOTIDE SEQUENCE [LARGE SCALE GENOMIC DNA]</scope>
    <source>
        <strain evidence="2 3">KCTC 39840</strain>
    </source>
</reference>
<gene>
    <name evidence="2" type="ORF">R7226_23300</name>
</gene>
<evidence type="ECO:0000313" key="3">
    <source>
        <dbReference type="Proteomes" id="UP001284601"/>
    </source>
</evidence>
<reference evidence="3" key="1">
    <citation type="submission" date="2023-07" db="EMBL/GenBank/DDBJ databases">
        <title>Conexibacter stalactiti sp. nov., isolated from stalactites in a lava cave and emended description of the genus Conexibacter.</title>
        <authorList>
            <person name="Lee S.D."/>
        </authorList>
    </citation>
    <scope>NUCLEOTIDE SEQUENCE [LARGE SCALE GENOMIC DNA]</scope>
    <source>
        <strain evidence="3">KCTC 39840</strain>
    </source>
</reference>
<dbReference type="InterPro" id="IPR003753">
    <property type="entry name" value="Exonuc_VII_L"/>
</dbReference>
<organism evidence="2 3">
    <name type="scientific">Conexibacter stalactiti</name>
    <dbReference type="NCBI Taxonomy" id="1940611"/>
    <lineage>
        <taxon>Bacteria</taxon>
        <taxon>Bacillati</taxon>
        <taxon>Actinomycetota</taxon>
        <taxon>Thermoleophilia</taxon>
        <taxon>Solirubrobacterales</taxon>
        <taxon>Conexibacteraceae</taxon>
        <taxon>Conexibacter</taxon>
    </lineage>
</organism>
<keyword evidence="3" id="KW-1185">Reference proteome</keyword>
<sequence length="133" mass="15092">RRLHQQLRELRASARRRGARERDVTATRLLVLRRKRDVAAAERTRAEALLRSDGERLRHTADGATARRRRDLERLELALAAHDPARTLERGYALVEDPAGELVTSAEQARASGTVELRFHDGRVRAEVEDAAR</sequence>
<dbReference type="RefSeq" id="WP_318599758.1">
    <property type="nucleotide sequence ID" value="NZ_JAWSTH010000082.1"/>
</dbReference>
<dbReference type="InterPro" id="IPR020579">
    <property type="entry name" value="Exonuc_VII_lsu_C"/>
</dbReference>
<dbReference type="EMBL" id="JAWSTH010000082">
    <property type="protein sequence ID" value="MDW5597294.1"/>
    <property type="molecule type" value="Genomic_DNA"/>
</dbReference>
<dbReference type="PANTHER" id="PTHR30008:SF0">
    <property type="entry name" value="EXODEOXYRIBONUCLEASE 7 LARGE SUBUNIT"/>
    <property type="match status" value="1"/>
</dbReference>
<comment type="caution">
    <text evidence="2">The sequence shown here is derived from an EMBL/GenBank/DDBJ whole genome shotgun (WGS) entry which is preliminary data.</text>
</comment>
<evidence type="ECO:0000313" key="2">
    <source>
        <dbReference type="EMBL" id="MDW5597294.1"/>
    </source>
</evidence>